<dbReference type="Pfam" id="PF02037">
    <property type="entry name" value="SAP"/>
    <property type="match status" value="1"/>
</dbReference>
<reference evidence="2" key="2">
    <citation type="submission" date="2017-10" db="EMBL/GenBank/DDBJ databases">
        <title>Ladona fulva Genome sequencing and assembly.</title>
        <authorList>
            <person name="Murali S."/>
            <person name="Richards S."/>
            <person name="Bandaranaike D."/>
            <person name="Bellair M."/>
            <person name="Blankenburg K."/>
            <person name="Chao H."/>
            <person name="Dinh H."/>
            <person name="Doddapaneni H."/>
            <person name="Dugan-Rocha S."/>
            <person name="Elkadiri S."/>
            <person name="Gnanaolivu R."/>
            <person name="Hernandez B."/>
            <person name="Skinner E."/>
            <person name="Javaid M."/>
            <person name="Lee S."/>
            <person name="Li M."/>
            <person name="Ming W."/>
            <person name="Munidasa M."/>
            <person name="Muniz J."/>
            <person name="Nguyen L."/>
            <person name="Hughes D."/>
            <person name="Osuji N."/>
            <person name="Pu L.-L."/>
            <person name="Puazo M."/>
            <person name="Qu C."/>
            <person name="Quiroz J."/>
            <person name="Raj R."/>
            <person name="Weissenberger G."/>
            <person name="Xin Y."/>
            <person name="Zou X."/>
            <person name="Han Y."/>
            <person name="Worley K."/>
            <person name="Muzny D."/>
            <person name="Gibbs R."/>
        </authorList>
    </citation>
    <scope>NUCLEOTIDE SEQUENCE</scope>
    <source>
        <strain evidence="2">Sampled in the wild</strain>
    </source>
</reference>
<evidence type="ECO:0000313" key="2">
    <source>
        <dbReference type="EMBL" id="KAG8239061.1"/>
    </source>
</evidence>
<dbReference type="SUPFAM" id="SSF68906">
    <property type="entry name" value="SAP domain"/>
    <property type="match status" value="1"/>
</dbReference>
<organism evidence="2 3">
    <name type="scientific">Ladona fulva</name>
    <name type="common">Scarce chaser dragonfly</name>
    <name type="synonym">Libellula fulva</name>
    <dbReference type="NCBI Taxonomy" id="123851"/>
    <lineage>
        <taxon>Eukaryota</taxon>
        <taxon>Metazoa</taxon>
        <taxon>Ecdysozoa</taxon>
        <taxon>Arthropoda</taxon>
        <taxon>Hexapoda</taxon>
        <taxon>Insecta</taxon>
        <taxon>Pterygota</taxon>
        <taxon>Palaeoptera</taxon>
        <taxon>Odonata</taxon>
        <taxon>Epiprocta</taxon>
        <taxon>Anisoptera</taxon>
        <taxon>Libelluloidea</taxon>
        <taxon>Libellulidae</taxon>
        <taxon>Ladona</taxon>
    </lineage>
</organism>
<reference evidence="2" key="1">
    <citation type="submission" date="2013-04" db="EMBL/GenBank/DDBJ databases">
        <authorList>
            <person name="Qu J."/>
            <person name="Murali S.C."/>
            <person name="Bandaranaike D."/>
            <person name="Bellair M."/>
            <person name="Blankenburg K."/>
            <person name="Chao H."/>
            <person name="Dinh H."/>
            <person name="Doddapaneni H."/>
            <person name="Downs B."/>
            <person name="Dugan-Rocha S."/>
            <person name="Elkadiri S."/>
            <person name="Gnanaolivu R.D."/>
            <person name="Hernandez B."/>
            <person name="Javaid M."/>
            <person name="Jayaseelan J.C."/>
            <person name="Lee S."/>
            <person name="Li M."/>
            <person name="Ming W."/>
            <person name="Munidasa M."/>
            <person name="Muniz J."/>
            <person name="Nguyen L."/>
            <person name="Ongeri F."/>
            <person name="Osuji N."/>
            <person name="Pu L.-L."/>
            <person name="Puazo M."/>
            <person name="Qu C."/>
            <person name="Quiroz J."/>
            <person name="Raj R."/>
            <person name="Weissenberger G."/>
            <person name="Xin Y."/>
            <person name="Zou X."/>
            <person name="Han Y."/>
            <person name="Richards S."/>
            <person name="Worley K."/>
            <person name="Muzny D."/>
            <person name="Gibbs R."/>
        </authorList>
    </citation>
    <scope>NUCLEOTIDE SEQUENCE</scope>
    <source>
        <strain evidence="2">Sampled in the wild</strain>
    </source>
</reference>
<dbReference type="Proteomes" id="UP000792457">
    <property type="component" value="Unassembled WGS sequence"/>
</dbReference>
<dbReference type="Gene3D" id="1.10.720.30">
    <property type="entry name" value="SAP domain"/>
    <property type="match status" value="1"/>
</dbReference>
<dbReference type="InterPro" id="IPR036361">
    <property type="entry name" value="SAP_dom_sf"/>
</dbReference>
<keyword evidence="3" id="KW-1185">Reference proteome</keyword>
<accession>A0A8K0P9K6</accession>
<evidence type="ECO:0000259" key="1">
    <source>
        <dbReference type="PROSITE" id="PS50800"/>
    </source>
</evidence>
<dbReference type="OrthoDB" id="9049301at2759"/>
<dbReference type="AlphaFoldDB" id="A0A8K0P9K6"/>
<feature type="domain" description="SAP" evidence="1">
    <location>
        <begin position="8"/>
        <end position="42"/>
    </location>
</feature>
<proteinExistence type="predicted"/>
<comment type="caution">
    <text evidence="2">The sequence shown here is derived from an EMBL/GenBank/DDBJ whole genome shotgun (WGS) entry which is preliminary data.</text>
</comment>
<sequence>MDGTGRTLMDLNVKELRAELANRGLNQGGNKSELTERLAYYLRGENKDPEVFVFGDATSGGEFPEAPKKEDLLDQFGCMMSQQIGNIQESIDNQKADILRIKPMDGGRESHRLILVASRRGVRNSLDPPPERRRELDSILLVMQRRYGEDHLRKVHRLRLRSPIQQPIQQSRKTGAATL</sequence>
<evidence type="ECO:0000313" key="3">
    <source>
        <dbReference type="Proteomes" id="UP000792457"/>
    </source>
</evidence>
<name>A0A8K0P9K6_LADFU</name>
<protein>
    <recommendedName>
        <fullName evidence="1">SAP domain-containing protein</fullName>
    </recommendedName>
</protein>
<dbReference type="InterPro" id="IPR003034">
    <property type="entry name" value="SAP_dom"/>
</dbReference>
<dbReference type="PROSITE" id="PS50800">
    <property type="entry name" value="SAP"/>
    <property type="match status" value="1"/>
</dbReference>
<dbReference type="EMBL" id="KZ309502">
    <property type="protein sequence ID" value="KAG8239061.1"/>
    <property type="molecule type" value="Genomic_DNA"/>
</dbReference>
<dbReference type="SMART" id="SM00513">
    <property type="entry name" value="SAP"/>
    <property type="match status" value="1"/>
</dbReference>
<gene>
    <name evidence="2" type="ORF">J437_LFUL018504</name>
</gene>